<dbReference type="EMBL" id="JAIRBM010000010">
    <property type="protein sequence ID" value="MBZ6077539.1"/>
    <property type="molecule type" value="Genomic_DNA"/>
</dbReference>
<feature type="compositionally biased region" description="Polar residues" evidence="1">
    <location>
        <begin position="84"/>
        <end position="97"/>
    </location>
</feature>
<name>A0ABS7VPR8_9HYPH</name>
<evidence type="ECO:0000313" key="3">
    <source>
        <dbReference type="EMBL" id="MBZ6077539.1"/>
    </source>
</evidence>
<protein>
    <recommendedName>
        <fullName evidence="5">Nuclear transport factor 2 family protein</fullName>
    </recommendedName>
</protein>
<reference evidence="3 4" key="1">
    <citation type="submission" date="2021-09" db="EMBL/GenBank/DDBJ databases">
        <title>The complete genome sequence of a new microorganism.</title>
        <authorList>
            <person name="Zi Z."/>
        </authorList>
    </citation>
    <scope>NUCLEOTIDE SEQUENCE [LARGE SCALE GENOMIC DNA]</scope>
    <source>
        <strain evidence="3 4">WGZ8</strain>
    </source>
</reference>
<dbReference type="Proteomes" id="UP000704176">
    <property type="component" value="Unassembled WGS sequence"/>
</dbReference>
<evidence type="ECO:0008006" key="5">
    <source>
        <dbReference type="Google" id="ProtNLM"/>
    </source>
</evidence>
<accession>A0ABS7VPR8</accession>
<feature type="region of interest" description="Disordered" evidence="1">
    <location>
        <begin position="30"/>
        <end position="103"/>
    </location>
</feature>
<gene>
    <name evidence="3" type="ORF">K9B37_14765</name>
</gene>
<evidence type="ECO:0000256" key="1">
    <source>
        <dbReference type="SAM" id="MobiDB-lite"/>
    </source>
</evidence>
<sequence>MRAGLRHLWGVCLATPLLLNIPQALAQTNRPWVDPPADLKAPSPAQPAQPAPPPPAAPAPAPEAPPAAHAESPVSPAPSAQSARPDQTSPTLASPQNDARPERTQAARDLTLRYLQSWSSVTEEGLDATSEFYGPRVLFHGRLVSARNLMREKRRFIRRWPERSYNARPGTLQVACEMQGDDCAVQAIFDFTAAHPKRGRQAQGVGALQLIVTFVDNQPVIAAESSIVLDQGPDQPVVIPEESDDD</sequence>
<proteinExistence type="predicted"/>
<keyword evidence="2" id="KW-0732">Signal</keyword>
<feature type="chain" id="PRO_5047527928" description="Nuclear transport factor 2 family protein" evidence="2">
    <location>
        <begin position="27"/>
        <end position="246"/>
    </location>
</feature>
<comment type="caution">
    <text evidence="3">The sequence shown here is derived from an EMBL/GenBank/DDBJ whole genome shotgun (WGS) entry which is preliminary data.</text>
</comment>
<evidence type="ECO:0000313" key="4">
    <source>
        <dbReference type="Proteomes" id="UP000704176"/>
    </source>
</evidence>
<feature type="compositionally biased region" description="Low complexity" evidence="1">
    <location>
        <begin position="66"/>
        <end position="83"/>
    </location>
</feature>
<evidence type="ECO:0000256" key="2">
    <source>
        <dbReference type="SAM" id="SignalP"/>
    </source>
</evidence>
<dbReference type="RefSeq" id="WP_224314033.1">
    <property type="nucleotide sequence ID" value="NZ_JAIRBM010000010.1"/>
</dbReference>
<keyword evidence="4" id="KW-1185">Reference proteome</keyword>
<feature type="compositionally biased region" description="Pro residues" evidence="1">
    <location>
        <begin position="44"/>
        <end position="65"/>
    </location>
</feature>
<feature type="signal peptide" evidence="2">
    <location>
        <begin position="1"/>
        <end position="26"/>
    </location>
</feature>
<organism evidence="3 4">
    <name type="scientific">Microvirga puerhi</name>
    <dbReference type="NCBI Taxonomy" id="2876078"/>
    <lineage>
        <taxon>Bacteria</taxon>
        <taxon>Pseudomonadati</taxon>
        <taxon>Pseudomonadota</taxon>
        <taxon>Alphaproteobacteria</taxon>
        <taxon>Hyphomicrobiales</taxon>
        <taxon>Methylobacteriaceae</taxon>
        <taxon>Microvirga</taxon>
    </lineage>
</organism>